<name>A0ABR9IQY6_RHIVS</name>
<evidence type="ECO:0000313" key="2">
    <source>
        <dbReference type="Proteomes" id="UP000620262"/>
    </source>
</evidence>
<gene>
    <name evidence="1" type="ORF">H4W29_002777</name>
</gene>
<reference evidence="1 2" key="1">
    <citation type="submission" date="2020-10" db="EMBL/GenBank/DDBJ databases">
        <title>Sequencing the genomes of 1000 actinobacteria strains.</title>
        <authorList>
            <person name="Klenk H.-P."/>
        </authorList>
    </citation>
    <scope>NUCLEOTIDE SEQUENCE [LARGE SCALE GENOMIC DNA]</scope>
    <source>
        <strain evidence="1 2">DSM 7307</strain>
    </source>
</reference>
<sequence length="87" mass="9529">MSGEYTPADIVHAVDDPPHIDSRQRAEAVAARLVTEQHDRPSLVSTIAREVAAEIIEDIRKPGDDLNSVELARRYKTSPAGRLSAKP</sequence>
<keyword evidence="2" id="KW-1185">Reference proteome</keyword>
<dbReference type="Proteomes" id="UP000620262">
    <property type="component" value="Unassembled WGS sequence"/>
</dbReference>
<comment type="caution">
    <text evidence="1">The sequence shown here is derived from an EMBL/GenBank/DDBJ whole genome shotgun (WGS) entry which is preliminary data.</text>
</comment>
<protein>
    <submittedName>
        <fullName evidence="1">Uncharacterized protein</fullName>
    </submittedName>
</protein>
<dbReference type="EMBL" id="JADBEC010000001">
    <property type="protein sequence ID" value="MBE1505596.1"/>
    <property type="molecule type" value="Genomic_DNA"/>
</dbReference>
<evidence type="ECO:0000313" key="1">
    <source>
        <dbReference type="EMBL" id="MBE1505596.1"/>
    </source>
</evidence>
<proteinExistence type="predicted"/>
<dbReference type="RefSeq" id="WP_246517176.1">
    <property type="nucleotide sequence ID" value="NZ_BAAAVL010000009.1"/>
</dbReference>
<organism evidence="1 2">
    <name type="scientific">Rhizobium viscosum</name>
    <name type="common">Arthrobacter viscosus</name>
    <dbReference type="NCBI Taxonomy" id="1673"/>
    <lineage>
        <taxon>Bacteria</taxon>
        <taxon>Pseudomonadati</taxon>
        <taxon>Pseudomonadota</taxon>
        <taxon>Alphaproteobacteria</taxon>
        <taxon>Hyphomicrobiales</taxon>
        <taxon>Rhizobiaceae</taxon>
        <taxon>Rhizobium/Agrobacterium group</taxon>
        <taxon>Rhizobium</taxon>
    </lineage>
</organism>
<accession>A0ABR9IQY6</accession>